<gene>
    <name evidence="1" type="ORF">SK629_0833</name>
</gene>
<dbReference type="EMBL" id="JPFU01000012">
    <property type="protein sequence ID" value="KEQ35325.1"/>
    <property type="molecule type" value="Genomic_DNA"/>
</dbReference>
<protein>
    <submittedName>
        <fullName evidence="1">Uncharacterized protein</fullName>
    </submittedName>
</protein>
<evidence type="ECO:0000313" key="1">
    <source>
        <dbReference type="EMBL" id="KEQ35325.1"/>
    </source>
</evidence>
<dbReference type="AlphaFoldDB" id="A0A081PXA2"/>
<dbReference type="Proteomes" id="UP000028090">
    <property type="component" value="Unassembled WGS sequence"/>
</dbReference>
<proteinExistence type="predicted"/>
<sequence>MIFLYFVLFKVNELYLLDISFVGSNRISILQFSSFLRFSL</sequence>
<evidence type="ECO:0000313" key="2">
    <source>
        <dbReference type="Proteomes" id="UP000028090"/>
    </source>
</evidence>
<name>A0A081PXA2_STRMT</name>
<accession>A0A081PXA2</accession>
<reference evidence="1 2" key="1">
    <citation type="submission" date="2014-05" db="EMBL/GenBank/DDBJ databases">
        <authorList>
            <person name="Daugherty S.C."/>
            <person name="Tallon L.J."/>
            <person name="Sadzewicz L."/>
            <person name="Kilian M."/>
            <person name="Tettelin H."/>
        </authorList>
    </citation>
    <scope>NUCLEOTIDE SEQUENCE [LARGE SCALE GENOMIC DNA]</scope>
    <source>
        <strain evidence="1 2">SK629</strain>
    </source>
</reference>
<organism evidence="1 2">
    <name type="scientific">Streptococcus mitis</name>
    <dbReference type="NCBI Taxonomy" id="28037"/>
    <lineage>
        <taxon>Bacteria</taxon>
        <taxon>Bacillati</taxon>
        <taxon>Bacillota</taxon>
        <taxon>Bacilli</taxon>
        <taxon>Lactobacillales</taxon>
        <taxon>Streptococcaceae</taxon>
        <taxon>Streptococcus</taxon>
        <taxon>Streptococcus mitis group</taxon>
    </lineage>
</organism>
<comment type="caution">
    <text evidence="1">The sequence shown here is derived from an EMBL/GenBank/DDBJ whole genome shotgun (WGS) entry which is preliminary data.</text>
</comment>